<dbReference type="InterPro" id="IPR009061">
    <property type="entry name" value="DNA-bd_dom_put_sf"/>
</dbReference>
<proteinExistence type="predicted"/>
<dbReference type="Pfam" id="PF05930">
    <property type="entry name" value="Phage_AlpA"/>
    <property type="match status" value="1"/>
</dbReference>
<dbReference type="InterPro" id="IPR036388">
    <property type="entry name" value="WH-like_DNA-bd_sf"/>
</dbReference>
<dbReference type="AlphaFoldDB" id="A0A2T7URA3"/>
<dbReference type="Gene3D" id="1.10.10.10">
    <property type="entry name" value="Winged helix-like DNA-binding domain superfamily/Winged helix DNA-binding domain"/>
    <property type="match status" value="1"/>
</dbReference>
<organism evidence="1 2">
    <name type="scientific">Pararhodobacter aggregans</name>
    <dbReference type="NCBI Taxonomy" id="404875"/>
    <lineage>
        <taxon>Bacteria</taxon>
        <taxon>Pseudomonadati</taxon>
        <taxon>Pseudomonadota</taxon>
        <taxon>Alphaproteobacteria</taxon>
        <taxon>Rhodobacterales</taxon>
        <taxon>Paracoccaceae</taxon>
        <taxon>Pararhodobacter</taxon>
    </lineage>
</organism>
<gene>
    <name evidence="1" type="ORF">DDE23_13055</name>
</gene>
<evidence type="ECO:0000313" key="1">
    <source>
        <dbReference type="EMBL" id="PVE47169.1"/>
    </source>
</evidence>
<dbReference type="OrthoDB" id="194758at2"/>
<name>A0A2T7URA3_9RHOB</name>
<keyword evidence="2" id="KW-1185">Reference proteome</keyword>
<protein>
    <submittedName>
        <fullName evidence="1">Uncharacterized protein</fullName>
    </submittedName>
</protein>
<dbReference type="RefSeq" id="WP_107752181.1">
    <property type="nucleotide sequence ID" value="NZ_QBKF01000006.1"/>
</dbReference>
<reference evidence="1 2" key="1">
    <citation type="journal article" date="2011" name="Syst. Appl. Microbiol.">
        <title>Defluviimonas denitrificans gen. nov., sp. nov., and Pararhodobacter aggregans gen. nov., sp. nov., non-phototrophic Rhodobacteraceae from the biofilter of a marine aquaculture.</title>
        <authorList>
            <person name="Foesel B.U."/>
            <person name="Drake H.L."/>
            <person name="Schramm A."/>
        </authorList>
    </citation>
    <scope>NUCLEOTIDE SEQUENCE [LARGE SCALE GENOMIC DNA]</scope>
    <source>
        <strain evidence="1 2">D1-19</strain>
    </source>
</reference>
<sequence>MSTPELRALEGRIEELEARLKFPRMMNPRELCDFLGISEALLYEWKRKGDAPPAIHFSERSVRYDLYSVMEWAKRKEVGGQA</sequence>
<comment type="caution">
    <text evidence="1">The sequence shown here is derived from an EMBL/GenBank/DDBJ whole genome shotgun (WGS) entry which is preliminary data.</text>
</comment>
<dbReference type="InterPro" id="IPR010260">
    <property type="entry name" value="AlpA"/>
</dbReference>
<evidence type="ECO:0000313" key="2">
    <source>
        <dbReference type="Proteomes" id="UP000244810"/>
    </source>
</evidence>
<dbReference type="SUPFAM" id="SSF46955">
    <property type="entry name" value="Putative DNA-binding domain"/>
    <property type="match status" value="1"/>
</dbReference>
<dbReference type="Proteomes" id="UP000244810">
    <property type="component" value="Unassembled WGS sequence"/>
</dbReference>
<accession>A0A2T7URA3</accession>
<dbReference type="EMBL" id="QDDR01000006">
    <property type="protein sequence ID" value="PVE47169.1"/>
    <property type="molecule type" value="Genomic_DNA"/>
</dbReference>